<feature type="transmembrane region" description="Helical" evidence="1">
    <location>
        <begin position="96"/>
        <end position="118"/>
    </location>
</feature>
<evidence type="ECO:0000313" key="2">
    <source>
        <dbReference type="EMBL" id="GAA4392381.1"/>
    </source>
</evidence>
<keyword evidence="1" id="KW-1133">Transmembrane helix</keyword>
<protein>
    <recommendedName>
        <fullName evidence="4">Major facilitator superfamily (MFS) profile domain-containing protein</fullName>
    </recommendedName>
</protein>
<name>A0ABP8JKX0_9MICO</name>
<keyword evidence="3" id="KW-1185">Reference proteome</keyword>
<organism evidence="2 3">
    <name type="scientific">Brevibacterium pityocampae</name>
    <dbReference type="NCBI Taxonomy" id="506594"/>
    <lineage>
        <taxon>Bacteria</taxon>
        <taxon>Bacillati</taxon>
        <taxon>Actinomycetota</taxon>
        <taxon>Actinomycetes</taxon>
        <taxon>Micrococcales</taxon>
        <taxon>Brevibacteriaceae</taxon>
        <taxon>Brevibacterium</taxon>
    </lineage>
</organism>
<evidence type="ECO:0000313" key="3">
    <source>
        <dbReference type="Proteomes" id="UP001500642"/>
    </source>
</evidence>
<accession>A0ABP8JKX0</accession>
<feature type="transmembrane region" description="Helical" evidence="1">
    <location>
        <begin position="21"/>
        <end position="44"/>
    </location>
</feature>
<keyword evidence="1" id="KW-0812">Transmembrane</keyword>
<feature type="transmembrane region" description="Helical" evidence="1">
    <location>
        <begin position="124"/>
        <end position="148"/>
    </location>
</feature>
<gene>
    <name evidence="2" type="ORF">GCM10023167_20540</name>
</gene>
<reference evidence="3" key="1">
    <citation type="journal article" date="2019" name="Int. J. Syst. Evol. Microbiol.">
        <title>The Global Catalogue of Microorganisms (GCM) 10K type strain sequencing project: providing services to taxonomists for standard genome sequencing and annotation.</title>
        <authorList>
            <consortium name="The Broad Institute Genomics Platform"/>
            <consortium name="The Broad Institute Genome Sequencing Center for Infectious Disease"/>
            <person name="Wu L."/>
            <person name="Ma J."/>
        </authorList>
    </citation>
    <scope>NUCLEOTIDE SEQUENCE [LARGE SCALE GENOMIC DNA]</scope>
    <source>
        <strain evidence="3">JCM 17808</strain>
    </source>
</reference>
<dbReference type="EMBL" id="BAABGL010000015">
    <property type="protein sequence ID" value="GAA4392381.1"/>
    <property type="molecule type" value="Genomic_DNA"/>
</dbReference>
<evidence type="ECO:0000256" key="1">
    <source>
        <dbReference type="SAM" id="Phobius"/>
    </source>
</evidence>
<dbReference type="Proteomes" id="UP001500642">
    <property type="component" value="Unassembled WGS sequence"/>
</dbReference>
<proteinExistence type="predicted"/>
<comment type="caution">
    <text evidence="2">The sequence shown here is derived from an EMBL/GenBank/DDBJ whole genome shotgun (WGS) entry which is preliminary data.</text>
</comment>
<keyword evidence="1" id="KW-0472">Membrane</keyword>
<sequence>MPGDGAGRTGRPLARPARVGRIAGALTAVATLLVAGLTLLVGLADGLPFVLGWFADATLLVLVMGGIATLGNLLVGALAWRSETSAAQRDRRPVRTWPLVGFVALTMPIVVYVVAVIITQPVSLVLLIGLLLVCLPAAALLAAVARLLR</sequence>
<feature type="transmembrane region" description="Helical" evidence="1">
    <location>
        <begin position="50"/>
        <end position="75"/>
    </location>
</feature>
<evidence type="ECO:0008006" key="4">
    <source>
        <dbReference type="Google" id="ProtNLM"/>
    </source>
</evidence>